<dbReference type="PANTHER" id="PTHR37042:SF4">
    <property type="entry name" value="OUTER MEMBRANE PROTEIN RV1973"/>
    <property type="match status" value="1"/>
</dbReference>
<sequence length="195" mass="20927">MADASAESDRRLSTGRGGRLGAMLSRRPRIGRPHLGRLGAAFVALGLVFVALTVWAGFLADKTYAADTRRSDIAAVQDVARRVVTHFYGISYQSFDQDTQRVYADLDSAFKAQAVQQLGSTWKQTVVGNQLVSSAVVYASGVVTISSKSAEVMVTVKRTSQSSQVKTPVSSWASAQVQLTKHGDDWKVSGMGGLQ</sequence>
<gene>
    <name evidence="5" type="ORF">FB559_3691</name>
</gene>
<evidence type="ECO:0000256" key="3">
    <source>
        <dbReference type="SAM" id="MobiDB-lite"/>
    </source>
</evidence>
<reference evidence="5 6" key="1">
    <citation type="submission" date="2019-06" db="EMBL/GenBank/DDBJ databases">
        <title>Sequencing the genomes of 1000 actinobacteria strains.</title>
        <authorList>
            <person name="Klenk H.-P."/>
        </authorList>
    </citation>
    <scope>NUCLEOTIDE SEQUENCE [LARGE SCALE GENOMIC DNA]</scope>
    <source>
        <strain evidence="5 6">DSM 102200</strain>
    </source>
</reference>
<organism evidence="5 6">
    <name type="scientific">Actinoallomurus bryophytorum</name>
    <dbReference type="NCBI Taxonomy" id="1490222"/>
    <lineage>
        <taxon>Bacteria</taxon>
        <taxon>Bacillati</taxon>
        <taxon>Actinomycetota</taxon>
        <taxon>Actinomycetes</taxon>
        <taxon>Streptosporangiales</taxon>
        <taxon>Thermomonosporaceae</taxon>
        <taxon>Actinoallomurus</taxon>
    </lineage>
</organism>
<evidence type="ECO:0008006" key="7">
    <source>
        <dbReference type="Google" id="ProtNLM"/>
    </source>
</evidence>
<dbReference type="Proteomes" id="UP000316096">
    <property type="component" value="Unassembled WGS sequence"/>
</dbReference>
<dbReference type="GO" id="GO:0016020">
    <property type="term" value="C:membrane"/>
    <property type="evidence" value="ECO:0007669"/>
    <property type="project" value="UniProtKB-SubCell"/>
</dbReference>
<dbReference type="PANTHER" id="PTHR37042">
    <property type="entry name" value="OUTER MEMBRANE PROTEIN RV1973"/>
    <property type="match status" value="1"/>
</dbReference>
<accession>A0A543CLU0</accession>
<evidence type="ECO:0000256" key="1">
    <source>
        <dbReference type="ARBA" id="ARBA00004370"/>
    </source>
</evidence>
<feature type="region of interest" description="Disordered" evidence="3">
    <location>
        <begin position="1"/>
        <end position="20"/>
    </location>
</feature>
<protein>
    <recommendedName>
        <fullName evidence="7">Mce-associated membrane protein</fullName>
    </recommendedName>
</protein>
<keyword evidence="4" id="KW-0812">Transmembrane</keyword>
<name>A0A543CLU0_9ACTN</name>
<evidence type="ECO:0000313" key="5">
    <source>
        <dbReference type="EMBL" id="TQL98074.1"/>
    </source>
</evidence>
<keyword evidence="4" id="KW-1133">Transmembrane helix</keyword>
<comment type="caution">
    <text evidence="5">The sequence shown here is derived from an EMBL/GenBank/DDBJ whole genome shotgun (WGS) entry which is preliminary data.</text>
</comment>
<dbReference type="RefSeq" id="WP_141956722.1">
    <property type="nucleotide sequence ID" value="NZ_VFOZ01000001.1"/>
</dbReference>
<comment type="subcellular location">
    <subcellularLocation>
        <location evidence="1">Membrane</location>
    </subcellularLocation>
</comment>
<dbReference type="EMBL" id="VFOZ01000001">
    <property type="protein sequence ID" value="TQL98074.1"/>
    <property type="molecule type" value="Genomic_DNA"/>
</dbReference>
<dbReference type="AlphaFoldDB" id="A0A543CLU0"/>
<evidence type="ECO:0000313" key="6">
    <source>
        <dbReference type="Proteomes" id="UP000316096"/>
    </source>
</evidence>
<keyword evidence="6" id="KW-1185">Reference proteome</keyword>
<proteinExistence type="predicted"/>
<keyword evidence="2 4" id="KW-0472">Membrane</keyword>
<evidence type="ECO:0000256" key="4">
    <source>
        <dbReference type="SAM" id="Phobius"/>
    </source>
</evidence>
<evidence type="ECO:0000256" key="2">
    <source>
        <dbReference type="ARBA" id="ARBA00023136"/>
    </source>
</evidence>
<feature type="transmembrane region" description="Helical" evidence="4">
    <location>
        <begin position="38"/>
        <end position="60"/>
    </location>
</feature>